<keyword evidence="5 7" id="KW-0067">ATP-binding</keyword>
<dbReference type="InterPro" id="IPR050763">
    <property type="entry name" value="ABC_transporter_ATP-binding"/>
</dbReference>
<feature type="domain" description="ABC transporter" evidence="6">
    <location>
        <begin position="2"/>
        <end position="246"/>
    </location>
</feature>
<evidence type="ECO:0000256" key="3">
    <source>
        <dbReference type="ARBA" id="ARBA00022458"/>
    </source>
</evidence>
<evidence type="ECO:0000313" key="7">
    <source>
        <dbReference type="EMBL" id="TSJ40107.1"/>
    </source>
</evidence>
<dbReference type="InterPro" id="IPR027417">
    <property type="entry name" value="P-loop_NTPase"/>
</dbReference>
<sequence>MIQISHLSKSFTLNRQQKKELGTTQNSVLAVDDISFECLPGRVHALLGPNGAGKTTTLRMLSTIFKPTRGTIIIDNIDAVKDPQEARKHIGFLTGSAGLYARLTPNELIAYFGELYGVSRNDIEMRKKKLYDLLDMHDFQNKRIGKLSTGMKQKVSICRTMIHDPQVVIFDEPTSGLDVITAENIIQLIRDCKNQGKTVIFSSHIMGEVDLLCDDITIIHKGKVLYNDTMEAFRAQQQTPNLTAEFIRIVHDQKTEVQ</sequence>
<dbReference type="Pfam" id="PF00005">
    <property type="entry name" value="ABC_tran"/>
    <property type="match status" value="1"/>
</dbReference>
<evidence type="ECO:0000259" key="6">
    <source>
        <dbReference type="PROSITE" id="PS50893"/>
    </source>
</evidence>
<dbReference type="GO" id="GO:0005524">
    <property type="term" value="F:ATP binding"/>
    <property type="evidence" value="ECO:0007669"/>
    <property type="project" value="UniProtKB-KW"/>
</dbReference>
<proteinExistence type="inferred from homology"/>
<dbReference type="EMBL" id="VLPL01000009">
    <property type="protein sequence ID" value="TSJ40107.1"/>
    <property type="molecule type" value="Genomic_DNA"/>
</dbReference>
<dbReference type="PANTHER" id="PTHR42711">
    <property type="entry name" value="ABC TRANSPORTER ATP-BINDING PROTEIN"/>
    <property type="match status" value="1"/>
</dbReference>
<evidence type="ECO:0000256" key="4">
    <source>
        <dbReference type="ARBA" id="ARBA00022741"/>
    </source>
</evidence>
<gene>
    <name evidence="7" type="ORF">FO442_16035</name>
</gene>
<comment type="caution">
    <text evidence="7">The sequence shown here is derived from an EMBL/GenBank/DDBJ whole genome shotgun (WGS) entry which is preliminary data.</text>
</comment>
<keyword evidence="4" id="KW-0547">Nucleotide-binding</keyword>
<protein>
    <submittedName>
        <fullName evidence="7">ATP-binding cassette domain-containing protein</fullName>
    </submittedName>
</protein>
<dbReference type="PROSITE" id="PS50893">
    <property type="entry name" value="ABC_TRANSPORTER_2"/>
    <property type="match status" value="1"/>
</dbReference>
<organism evidence="7 8">
    <name type="scientific">Fluviicola chungangensis</name>
    <dbReference type="NCBI Taxonomy" id="2597671"/>
    <lineage>
        <taxon>Bacteria</taxon>
        <taxon>Pseudomonadati</taxon>
        <taxon>Bacteroidota</taxon>
        <taxon>Flavobacteriia</taxon>
        <taxon>Flavobacteriales</taxon>
        <taxon>Crocinitomicaceae</taxon>
        <taxon>Fluviicola</taxon>
    </lineage>
</organism>
<evidence type="ECO:0000313" key="8">
    <source>
        <dbReference type="Proteomes" id="UP000316008"/>
    </source>
</evidence>
<name>A0A556MJL5_9FLAO</name>
<keyword evidence="3" id="KW-0536">Nodulation</keyword>
<dbReference type="InterPro" id="IPR003593">
    <property type="entry name" value="AAA+_ATPase"/>
</dbReference>
<dbReference type="GO" id="GO:0016887">
    <property type="term" value="F:ATP hydrolysis activity"/>
    <property type="evidence" value="ECO:0007669"/>
    <property type="project" value="InterPro"/>
</dbReference>
<dbReference type="SUPFAM" id="SSF52540">
    <property type="entry name" value="P-loop containing nucleoside triphosphate hydrolases"/>
    <property type="match status" value="1"/>
</dbReference>
<keyword evidence="2" id="KW-0813">Transport</keyword>
<dbReference type="Gene3D" id="3.40.50.300">
    <property type="entry name" value="P-loop containing nucleotide triphosphate hydrolases"/>
    <property type="match status" value="1"/>
</dbReference>
<comment type="similarity">
    <text evidence="1">Belongs to the ABC transporter superfamily.</text>
</comment>
<dbReference type="PANTHER" id="PTHR42711:SF5">
    <property type="entry name" value="ABC TRANSPORTER ATP-BINDING PROTEIN NATA"/>
    <property type="match status" value="1"/>
</dbReference>
<evidence type="ECO:0000256" key="2">
    <source>
        <dbReference type="ARBA" id="ARBA00022448"/>
    </source>
</evidence>
<keyword evidence="8" id="KW-1185">Reference proteome</keyword>
<accession>A0A556MJL5</accession>
<dbReference type="RefSeq" id="WP_144334235.1">
    <property type="nucleotide sequence ID" value="NZ_VLPL01000009.1"/>
</dbReference>
<evidence type="ECO:0000256" key="1">
    <source>
        <dbReference type="ARBA" id="ARBA00005417"/>
    </source>
</evidence>
<evidence type="ECO:0000256" key="5">
    <source>
        <dbReference type="ARBA" id="ARBA00022840"/>
    </source>
</evidence>
<dbReference type="AlphaFoldDB" id="A0A556MJL5"/>
<reference evidence="7 8" key="1">
    <citation type="submission" date="2019-07" db="EMBL/GenBank/DDBJ databases">
        <authorList>
            <person name="Huq M.A."/>
        </authorList>
    </citation>
    <scope>NUCLEOTIDE SEQUENCE [LARGE SCALE GENOMIC DNA]</scope>
    <source>
        <strain evidence="7 8">MAH-3</strain>
    </source>
</reference>
<dbReference type="Proteomes" id="UP000316008">
    <property type="component" value="Unassembled WGS sequence"/>
</dbReference>
<dbReference type="SMART" id="SM00382">
    <property type="entry name" value="AAA"/>
    <property type="match status" value="1"/>
</dbReference>
<dbReference type="OrthoDB" id="9801987at2"/>
<dbReference type="InterPro" id="IPR003439">
    <property type="entry name" value="ABC_transporter-like_ATP-bd"/>
</dbReference>